<feature type="signal peptide" evidence="4">
    <location>
        <begin position="1"/>
        <end position="26"/>
    </location>
</feature>
<dbReference type="SUPFAM" id="SSF57997">
    <property type="entry name" value="Tropomyosin"/>
    <property type="match status" value="1"/>
</dbReference>
<keyword evidence="3" id="KW-0472">Membrane</keyword>
<protein>
    <submittedName>
        <fullName evidence="5">Uncharacterized protein</fullName>
    </submittedName>
</protein>
<feature type="chain" id="PRO_5044013426" evidence="4">
    <location>
        <begin position="27"/>
        <end position="450"/>
    </location>
</feature>
<keyword evidence="1" id="KW-0175">Coiled coil</keyword>
<keyword evidence="3" id="KW-0812">Transmembrane</keyword>
<accession>A0AAW1I3I2</accession>
<dbReference type="PANTHER" id="PTHR34360:SF1">
    <property type="entry name" value="OS08G0519400 PROTEIN"/>
    <property type="match status" value="1"/>
</dbReference>
<dbReference type="PANTHER" id="PTHR34360">
    <property type="entry name" value="OS08G0519400 PROTEIN"/>
    <property type="match status" value="1"/>
</dbReference>
<evidence type="ECO:0000256" key="1">
    <source>
        <dbReference type="SAM" id="Coils"/>
    </source>
</evidence>
<organism evidence="5 6">
    <name type="scientific">Saponaria officinalis</name>
    <name type="common">Common soapwort</name>
    <name type="synonym">Lychnis saponaria</name>
    <dbReference type="NCBI Taxonomy" id="3572"/>
    <lineage>
        <taxon>Eukaryota</taxon>
        <taxon>Viridiplantae</taxon>
        <taxon>Streptophyta</taxon>
        <taxon>Embryophyta</taxon>
        <taxon>Tracheophyta</taxon>
        <taxon>Spermatophyta</taxon>
        <taxon>Magnoliopsida</taxon>
        <taxon>eudicotyledons</taxon>
        <taxon>Gunneridae</taxon>
        <taxon>Pentapetalae</taxon>
        <taxon>Caryophyllales</taxon>
        <taxon>Caryophyllaceae</taxon>
        <taxon>Caryophylleae</taxon>
        <taxon>Saponaria</taxon>
    </lineage>
</organism>
<evidence type="ECO:0000313" key="5">
    <source>
        <dbReference type="EMBL" id="KAK9683942.1"/>
    </source>
</evidence>
<dbReference type="SUPFAM" id="SSF58113">
    <property type="entry name" value="Apolipoprotein A-I"/>
    <property type="match status" value="1"/>
</dbReference>
<evidence type="ECO:0000256" key="4">
    <source>
        <dbReference type="SAM" id="SignalP"/>
    </source>
</evidence>
<reference evidence="5" key="1">
    <citation type="submission" date="2024-03" db="EMBL/GenBank/DDBJ databases">
        <title>WGS assembly of Saponaria officinalis var. Norfolk2.</title>
        <authorList>
            <person name="Jenkins J."/>
            <person name="Shu S."/>
            <person name="Grimwood J."/>
            <person name="Barry K."/>
            <person name="Goodstein D."/>
            <person name="Schmutz J."/>
            <person name="Leebens-Mack J."/>
            <person name="Osbourn A."/>
        </authorList>
    </citation>
    <scope>NUCLEOTIDE SEQUENCE [LARGE SCALE GENOMIC DNA]</scope>
    <source>
        <strain evidence="5">JIC</strain>
    </source>
</reference>
<keyword evidence="3" id="KW-1133">Transmembrane helix</keyword>
<name>A0AAW1I3I2_SAPOF</name>
<dbReference type="AlphaFoldDB" id="A0AAW1I3I2"/>
<dbReference type="Proteomes" id="UP001443914">
    <property type="component" value="Unassembled WGS sequence"/>
</dbReference>
<keyword evidence="4" id="KW-0732">Signal</keyword>
<feature type="region of interest" description="Disordered" evidence="2">
    <location>
        <begin position="427"/>
        <end position="450"/>
    </location>
</feature>
<evidence type="ECO:0000256" key="2">
    <source>
        <dbReference type="SAM" id="MobiDB-lite"/>
    </source>
</evidence>
<evidence type="ECO:0000313" key="6">
    <source>
        <dbReference type="Proteomes" id="UP001443914"/>
    </source>
</evidence>
<feature type="coiled-coil region" evidence="1">
    <location>
        <begin position="109"/>
        <end position="206"/>
    </location>
</feature>
<evidence type="ECO:0000256" key="3">
    <source>
        <dbReference type="SAM" id="Phobius"/>
    </source>
</evidence>
<gene>
    <name evidence="5" type="ORF">RND81_10G176700</name>
</gene>
<dbReference type="Gene3D" id="1.20.120.20">
    <property type="entry name" value="Apolipoprotein"/>
    <property type="match status" value="1"/>
</dbReference>
<keyword evidence="6" id="KW-1185">Reference proteome</keyword>
<comment type="caution">
    <text evidence="5">The sequence shown here is derived from an EMBL/GenBank/DDBJ whole genome shotgun (WGS) entry which is preliminary data.</text>
</comment>
<proteinExistence type="predicted"/>
<feature type="transmembrane region" description="Helical" evidence="3">
    <location>
        <begin position="399"/>
        <end position="424"/>
    </location>
</feature>
<dbReference type="EMBL" id="JBDFQZ010000010">
    <property type="protein sequence ID" value="KAK9683942.1"/>
    <property type="molecule type" value="Genomic_DNA"/>
</dbReference>
<sequence>MADFKHFSSLLSIFLLFSLIFTSVLAQDEQSQVIDEVRSQVRDDSSALLFEIDQLKSTIQLLETRLIESTQNLKTKDEKIAQLEVVTQEKSDIVASLQSEVEDAQKKGTSDVEDRVSKANARATELQKQVRKLKKQIEGVSRNKEALEVRMKMSDAIIEDLSSKLDKLQLINDEQKSSIRKTERALQVAEEEIMKAKSEASAKMLELEEVHCSWLPPWLLDHVIRSWSFVEAEWSEHGKPIMEMLIQTTLEKKGQAEKWAEPHIETIKIKLVPAMKEQWITVTEYVEPHVQSLTAKTANAFESSKAAVKPHIIRVQNLADPYYQEVKRASKPYIDQVAVAAKPHVEKARTVLKPYTKKAVHVYGKFLESATTYHHQVRAAVHEKLEQHEITKALATKELVWFVASALLALPVILLFRMCSAMLFKKSKKPSRNSHAHHTRRKGKRGHSDK</sequence>